<name>A0A285PCJ7_9HYPH</name>
<dbReference type="Proteomes" id="UP000219439">
    <property type="component" value="Unassembled WGS sequence"/>
</dbReference>
<sequence>MTLRDLINMISTLPADAPLVCSTTDGPIGKGYHVTELKLASFNSIDCGAQRDSWTETILQLLDGQGRDHMPVGKFASILEQSVRSIKGLEDSPLRIEFSHGNRGLQIFEPMAPEFVDDAALLKLRTIQAQCKPAMRGKQTEETVSCCAPQSQLSKDENDFEAQVPEQGCCGGPAPNGVDACCAKDADAKAAGEAGCGCNSKATEPSMESSQSSSKGCCS</sequence>
<evidence type="ECO:0000313" key="3">
    <source>
        <dbReference type="Proteomes" id="UP000219439"/>
    </source>
</evidence>
<dbReference type="AlphaFoldDB" id="A0A285PCJ7"/>
<dbReference type="Pfam" id="PF20001">
    <property type="entry name" value="DUF6428"/>
    <property type="match status" value="1"/>
</dbReference>
<feature type="region of interest" description="Disordered" evidence="1">
    <location>
        <begin position="192"/>
        <end position="219"/>
    </location>
</feature>
<evidence type="ECO:0000256" key="1">
    <source>
        <dbReference type="SAM" id="MobiDB-lite"/>
    </source>
</evidence>
<dbReference type="EMBL" id="OBEL01000002">
    <property type="protein sequence ID" value="SNZ19464.1"/>
    <property type="molecule type" value="Genomic_DNA"/>
</dbReference>
<protein>
    <submittedName>
        <fullName evidence="2">Uncharacterized protein</fullName>
    </submittedName>
</protein>
<keyword evidence="3" id="KW-1185">Reference proteome</keyword>
<gene>
    <name evidence="2" type="ORF">SAMN06265368_2552</name>
</gene>
<accession>A0A285PCJ7</accession>
<evidence type="ECO:0000313" key="2">
    <source>
        <dbReference type="EMBL" id="SNZ19464.1"/>
    </source>
</evidence>
<dbReference type="RefSeq" id="WP_097153814.1">
    <property type="nucleotide sequence ID" value="NZ_OBEL01000002.1"/>
</dbReference>
<dbReference type="InterPro" id="IPR045534">
    <property type="entry name" value="DUF6428"/>
</dbReference>
<proteinExistence type="predicted"/>
<organism evidence="2 3">
    <name type="scientific">Cohaesibacter gelatinilyticus</name>
    <dbReference type="NCBI Taxonomy" id="372072"/>
    <lineage>
        <taxon>Bacteria</taxon>
        <taxon>Pseudomonadati</taxon>
        <taxon>Pseudomonadota</taxon>
        <taxon>Alphaproteobacteria</taxon>
        <taxon>Hyphomicrobiales</taxon>
        <taxon>Cohaesibacteraceae</taxon>
    </lineage>
</organism>
<feature type="compositionally biased region" description="Low complexity" evidence="1">
    <location>
        <begin position="206"/>
        <end position="219"/>
    </location>
</feature>
<dbReference type="OrthoDB" id="66316at2"/>
<reference evidence="2 3" key="1">
    <citation type="submission" date="2017-09" db="EMBL/GenBank/DDBJ databases">
        <authorList>
            <person name="Ehlers B."/>
            <person name="Leendertz F.H."/>
        </authorList>
    </citation>
    <scope>NUCLEOTIDE SEQUENCE [LARGE SCALE GENOMIC DNA]</scope>
    <source>
        <strain evidence="2 3">DSM 18289</strain>
    </source>
</reference>